<sequence>MVNWTNKHGIDSVIAEAIMNDDYEAVGDISATGLLKPPQLAMLEQQHEGEIVADVGDFLRIFIGRAVHDYILKQSGSAPERRQEERLTWELDGWEISGQFDVYYGDTATLKDYKTTSKWAYIYGRTDWEAQLNIYAYLAQKHGLQVDKLLVVGLLLDWTRLDGLRADMPPISYGELSYQPWSMEVTETLIRNRIADHKRARAGHARECRPEERWAQPEAFAVMKHKAKRAFRVEASRFKAQQWLDKMSPVKAGEYKIVHRPGVQTRCESYCPVVKWCEQAKKLGVGQDAEVSPA</sequence>
<dbReference type="Gene3D" id="3.90.320.10">
    <property type="match status" value="1"/>
</dbReference>
<gene>
    <name evidence="1" type="ORF">LCGC14_0657620</name>
</gene>
<comment type="caution">
    <text evidence="1">The sequence shown here is derived from an EMBL/GenBank/DDBJ whole genome shotgun (WGS) entry which is preliminary data.</text>
</comment>
<proteinExistence type="predicted"/>
<reference evidence="1" key="1">
    <citation type="journal article" date="2015" name="Nature">
        <title>Complex archaea that bridge the gap between prokaryotes and eukaryotes.</title>
        <authorList>
            <person name="Spang A."/>
            <person name="Saw J.H."/>
            <person name="Jorgensen S.L."/>
            <person name="Zaremba-Niedzwiedzka K."/>
            <person name="Martijn J."/>
            <person name="Lind A.E."/>
            <person name="van Eijk R."/>
            <person name="Schleper C."/>
            <person name="Guy L."/>
            <person name="Ettema T.J."/>
        </authorList>
    </citation>
    <scope>NUCLEOTIDE SEQUENCE</scope>
</reference>
<accession>A0A0F9U2U4</accession>
<protein>
    <submittedName>
        <fullName evidence="1">Uncharacterized protein</fullName>
    </submittedName>
</protein>
<dbReference type="InterPro" id="IPR011604">
    <property type="entry name" value="PDDEXK-like_dom_sf"/>
</dbReference>
<dbReference type="EMBL" id="LAZR01001248">
    <property type="protein sequence ID" value="KKN47948.1"/>
    <property type="molecule type" value="Genomic_DNA"/>
</dbReference>
<organism evidence="1">
    <name type="scientific">marine sediment metagenome</name>
    <dbReference type="NCBI Taxonomy" id="412755"/>
    <lineage>
        <taxon>unclassified sequences</taxon>
        <taxon>metagenomes</taxon>
        <taxon>ecological metagenomes</taxon>
    </lineage>
</organism>
<name>A0A0F9U2U4_9ZZZZ</name>
<dbReference type="AlphaFoldDB" id="A0A0F9U2U4"/>
<evidence type="ECO:0000313" key="1">
    <source>
        <dbReference type="EMBL" id="KKN47948.1"/>
    </source>
</evidence>